<evidence type="ECO:0000256" key="1">
    <source>
        <dbReference type="SAM" id="MobiDB-lite"/>
    </source>
</evidence>
<reference evidence="2 3" key="1">
    <citation type="submission" date="2021-06" db="EMBL/GenBank/DDBJ databases">
        <title>Caerostris darwini draft genome.</title>
        <authorList>
            <person name="Kono N."/>
            <person name="Arakawa K."/>
        </authorList>
    </citation>
    <scope>NUCLEOTIDE SEQUENCE [LARGE SCALE GENOMIC DNA]</scope>
</reference>
<keyword evidence="3" id="KW-1185">Reference proteome</keyword>
<dbReference type="Proteomes" id="UP001054837">
    <property type="component" value="Unassembled WGS sequence"/>
</dbReference>
<sequence>MFGLSSAGLFQTEFTRKRHPAMGLNRRSSSTPESVCLHLPETHSNLENRLAQASRNGTHSIPDRQTHVRISQLDEISRQHLTVNHRPLSPTAPCPRTAMPTFSNEKKNLSQDPRVIGEQPTRHPPFPYWKNT</sequence>
<organism evidence="2 3">
    <name type="scientific">Caerostris darwini</name>
    <dbReference type="NCBI Taxonomy" id="1538125"/>
    <lineage>
        <taxon>Eukaryota</taxon>
        <taxon>Metazoa</taxon>
        <taxon>Ecdysozoa</taxon>
        <taxon>Arthropoda</taxon>
        <taxon>Chelicerata</taxon>
        <taxon>Arachnida</taxon>
        <taxon>Araneae</taxon>
        <taxon>Araneomorphae</taxon>
        <taxon>Entelegynae</taxon>
        <taxon>Araneoidea</taxon>
        <taxon>Araneidae</taxon>
        <taxon>Caerostris</taxon>
    </lineage>
</organism>
<gene>
    <name evidence="2" type="ORF">CDAR_615611</name>
</gene>
<proteinExistence type="predicted"/>
<evidence type="ECO:0000313" key="2">
    <source>
        <dbReference type="EMBL" id="GIY25194.1"/>
    </source>
</evidence>
<dbReference type="EMBL" id="BPLQ01006783">
    <property type="protein sequence ID" value="GIY25194.1"/>
    <property type="molecule type" value="Genomic_DNA"/>
</dbReference>
<feature type="compositionally biased region" description="Pro residues" evidence="1">
    <location>
        <begin position="122"/>
        <end position="132"/>
    </location>
</feature>
<name>A0AAV4RWW0_9ARAC</name>
<comment type="caution">
    <text evidence="2">The sequence shown here is derived from an EMBL/GenBank/DDBJ whole genome shotgun (WGS) entry which is preliminary data.</text>
</comment>
<feature type="region of interest" description="Disordered" evidence="1">
    <location>
        <begin position="82"/>
        <end position="132"/>
    </location>
</feature>
<protein>
    <submittedName>
        <fullName evidence="2">Uncharacterized protein</fullName>
    </submittedName>
</protein>
<dbReference type="AlphaFoldDB" id="A0AAV4RWW0"/>
<evidence type="ECO:0000313" key="3">
    <source>
        <dbReference type="Proteomes" id="UP001054837"/>
    </source>
</evidence>
<accession>A0AAV4RWW0</accession>